<dbReference type="Gene3D" id="2.60.120.700">
    <property type="entry name" value="Peptidase G1"/>
    <property type="match status" value="1"/>
</dbReference>
<dbReference type="InterPro" id="IPR000250">
    <property type="entry name" value="Peptidase_G1"/>
</dbReference>
<protein>
    <recommendedName>
        <fullName evidence="2">Thermopsin</fullName>
    </recommendedName>
</protein>
<comment type="caution">
    <text evidence="1">The sequence shown here is derived from an EMBL/GenBank/DDBJ whole genome shotgun (WGS) entry which is preliminary data.</text>
</comment>
<dbReference type="GO" id="GO:0070007">
    <property type="term" value="F:glutamic-type endopeptidase activity"/>
    <property type="evidence" value="ECO:0007669"/>
    <property type="project" value="InterPro"/>
</dbReference>
<dbReference type="SUPFAM" id="SSF49899">
    <property type="entry name" value="Concanavalin A-like lectins/glucanases"/>
    <property type="match status" value="1"/>
</dbReference>
<reference evidence="1" key="1">
    <citation type="submission" date="2013-08" db="EMBL/GenBank/DDBJ databases">
        <authorList>
            <person name="Mendez C."/>
            <person name="Richter M."/>
            <person name="Ferrer M."/>
            <person name="Sanchez J."/>
        </authorList>
    </citation>
    <scope>NUCLEOTIDE SEQUENCE</scope>
</reference>
<evidence type="ECO:0008006" key="2">
    <source>
        <dbReference type="Google" id="ProtNLM"/>
    </source>
</evidence>
<dbReference type="Pfam" id="PF01828">
    <property type="entry name" value="Peptidase_A4"/>
    <property type="match status" value="1"/>
</dbReference>
<dbReference type="InterPro" id="IPR038656">
    <property type="entry name" value="Peptidase_G1_sf"/>
</dbReference>
<dbReference type="InterPro" id="IPR013320">
    <property type="entry name" value="ConA-like_dom_sf"/>
</dbReference>
<dbReference type="GO" id="GO:0006508">
    <property type="term" value="P:proteolysis"/>
    <property type="evidence" value="ECO:0007669"/>
    <property type="project" value="InterPro"/>
</dbReference>
<dbReference type="PANTHER" id="PTHR37536:SF1">
    <property type="entry name" value="ASPERGILLOPEPSIN, PUTAITVE (AFU_ORTHOLOGUE AFUA_7G01200)"/>
    <property type="match status" value="1"/>
</dbReference>
<accession>T1CCA3</accession>
<feature type="non-terminal residue" evidence="1">
    <location>
        <position position="1"/>
    </location>
</feature>
<reference evidence="1" key="2">
    <citation type="journal article" date="2014" name="ISME J.">
        <title>Microbial stratification in low pH oxic and suboxic macroscopic growths along an acid mine drainage.</title>
        <authorList>
            <person name="Mendez-Garcia C."/>
            <person name="Mesa V."/>
            <person name="Sprenger R.R."/>
            <person name="Richter M."/>
            <person name="Diez M.S."/>
            <person name="Solano J."/>
            <person name="Bargiela R."/>
            <person name="Golyshina O.V."/>
            <person name="Manteca A."/>
            <person name="Ramos J.L."/>
            <person name="Gallego J.R."/>
            <person name="Llorente I."/>
            <person name="Martins Dos Santos V.A."/>
            <person name="Jensen O.N."/>
            <person name="Pelaez A.I."/>
            <person name="Sanchez J."/>
            <person name="Ferrer M."/>
        </authorList>
    </citation>
    <scope>NUCLEOTIDE SEQUENCE</scope>
</reference>
<sequence>GYVVASNFNKPAHVVTRVSGSWTVQSVSSSSSSTYSSQWIGIGGFFAHDRSLIQTGTESDYSSGSAQYNAWYEMLPASETPISGFAVSPGDTISSAILYAGIAPHHTQYWNIYLNDTTQNEHFFIQVTYKSSMLSAEWIEERPEIGGKLSTLADFGTAYYGSDYTSVSRTNYATINGVNTALGSLPYESITMTTSSGALYAQPSALTSDGISFSVTYE</sequence>
<dbReference type="EMBL" id="AUZX01001077">
    <property type="protein sequence ID" value="EQD79937.1"/>
    <property type="molecule type" value="Genomic_DNA"/>
</dbReference>
<evidence type="ECO:0000313" key="1">
    <source>
        <dbReference type="EMBL" id="EQD79937.1"/>
    </source>
</evidence>
<name>T1CCA3_9ZZZZ</name>
<proteinExistence type="predicted"/>
<organism evidence="1">
    <name type="scientific">mine drainage metagenome</name>
    <dbReference type="NCBI Taxonomy" id="410659"/>
    <lineage>
        <taxon>unclassified sequences</taxon>
        <taxon>metagenomes</taxon>
        <taxon>ecological metagenomes</taxon>
    </lineage>
</organism>
<dbReference type="AlphaFoldDB" id="T1CCA3"/>
<dbReference type="PANTHER" id="PTHR37536">
    <property type="entry name" value="PUTATIVE (AFU_ORTHOLOGUE AFUA_3G02970)-RELATED"/>
    <property type="match status" value="1"/>
</dbReference>
<dbReference type="CDD" id="cd13426">
    <property type="entry name" value="Peptidase_G1"/>
    <property type="match status" value="1"/>
</dbReference>
<gene>
    <name evidence="1" type="ORF">B1A_01415</name>
</gene>